<sequence length="194" mass="20894">MPLQLFTPQDSAILLIDHQVGTMSWIRSDAIDNVKAAAFALAKAAVALDLPLILTSSQEDHFQGPLQPEFETIAPKQYQNRIRRTGVVNAWEDPAFAAAVKDTGRRNLIIAGVTNDVCTVYPTLSALDEGYQVQAVADAGGSITKLADDAALRRMEKAGAIITSTTMTLTELARNWASDAGQKLLPILGELLPH</sequence>
<dbReference type="InterPro" id="IPR000868">
    <property type="entry name" value="Isochorismatase-like_dom"/>
</dbReference>
<dbReference type="RefSeq" id="WP_020643982.1">
    <property type="nucleotide sequence ID" value="NZ_QHHU01000118.1"/>
</dbReference>
<name>A0A428VW35_AMYBA</name>
<protein>
    <submittedName>
        <fullName evidence="2">Isochorismatase</fullName>
    </submittedName>
</protein>
<reference evidence="2 3" key="1">
    <citation type="submission" date="2018-05" db="EMBL/GenBank/DDBJ databases">
        <title>Evolution of GPA BGCs.</title>
        <authorList>
            <person name="Waglechner N."/>
            <person name="Wright G.D."/>
        </authorList>
    </citation>
    <scope>NUCLEOTIDE SEQUENCE [LARGE SCALE GENOMIC DNA]</scope>
    <source>
        <strain evidence="2 3">DSM 5908</strain>
    </source>
</reference>
<dbReference type="Proteomes" id="UP000286716">
    <property type="component" value="Unassembled WGS sequence"/>
</dbReference>
<feature type="domain" description="Isochorismatase-like" evidence="1">
    <location>
        <begin position="11"/>
        <end position="166"/>
    </location>
</feature>
<dbReference type="Pfam" id="PF00857">
    <property type="entry name" value="Isochorismatase"/>
    <property type="match status" value="1"/>
</dbReference>
<evidence type="ECO:0000313" key="2">
    <source>
        <dbReference type="EMBL" id="RSM35017.1"/>
    </source>
</evidence>
<dbReference type="OrthoDB" id="9789777at2"/>
<comment type="caution">
    <text evidence="2">The sequence shown here is derived from an EMBL/GenBank/DDBJ whole genome shotgun (WGS) entry which is preliminary data.</text>
</comment>
<dbReference type="InterPro" id="IPR036380">
    <property type="entry name" value="Isochorismatase-like_sf"/>
</dbReference>
<dbReference type="EMBL" id="QHHU01000118">
    <property type="protein sequence ID" value="RSM35017.1"/>
    <property type="molecule type" value="Genomic_DNA"/>
</dbReference>
<dbReference type="InterPro" id="IPR053152">
    <property type="entry name" value="Hydrolase_YcaC-like"/>
</dbReference>
<dbReference type="PANTHER" id="PTHR43559">
    <property type="entry name" value="HYDROLASE YCAC-RELATED"/>
    <property type="match status" value="1"/>
</dbReference>
<keyword evidence="3" id="KW-1185">Reference proteome</keyword>
<proteinExistence type="predicted"/>
<evidence type="ECO:0000313" key="3">
    <source>
        <dbReference type="Proteomes" id="UP000286716"/>
    </source>
</evidence>
<dbReference type="PANTHER" id="PTHR43559:SF3">
    <property type="entry name" value="HYDROLASE YCAC-RELATED"/>
    <property type="match status" value="1"/>
</dbReference>
<organism evidence="2 3">
    <name type="scientific">Amycolatopsis balhimycina DSM 5908</name>
    <dbReference type="NCBI Taxonomy" id="1081091"/>
    <lineage>
        <taxon>Bacteria</taxon>
        <taxon>Bacillati</taxon>
        <taxon>Actinomycetota</taxon>
        <taxon>Actinomycetes</taxon>
        <taxon>Pseudonocardiales</taxon>
        <taxon>Pseudonocardiaceae</taxon>
        <taxon>Amycolatopsis</taxon>
    </lineage>
</organism>
<accession>A0A428VW35</accession>
<evidence type="ECO:0000259" key="1">
    <source>
        <dbReference type="Pfam" id="PF00857"/>
    </source>
</evidence>
<dbReference type="SUPFAM" id="SSF52499">
    <property type="entry name" value="Isochorismatase-like hydrolases"/>
    <property type="match status" value="1"/>
</dbReference>
<dbReference type="AlphaFoldDB" id="A0A428VW35"/>
<dbReference type="Gene3D" id="3.40.50.850">
    <property type="entry name" value="Isochorismatase-like"/>
    <property type="match status" value="1"/>
</dbReference>
<gene>
    <name evidence="2" type="ORF">DMA12_45975</name>
</gene>